<protein>
    <submittedName>
        <fullName evidence="3">Nucleoside-diphosphate-sugar epimerase</fullName>
    </submittedName>
</protein>
<dbReference type="InterPro" id="IPR001509">
    <property type="entry name" value="Epimerase_deHydtase"/>
</dbReference>
<feature type="compositionally biased region" description="Basic and acidic residues" evidence="1">
    <location>
        <begin position="27"/>
        <end position="39"/>
    </location>
</feature>
<dbReference type="PANTHER" id="PTHR48079">
    <property type="entry name" value="PROTEIN YEEZ"/>
    <property type="match status" value="1"/>
</dbReference>
<dbReference type="EMBL" id="FPIW01000006">
    <property type="protein sequence ID" value="SFW25426.1"/>
    <property type="molecule type" value="Genomic_DNA"/>
</dbReference>
<dbReference type="Proteomes" id="UP000182680">
    <property type="component" value="Unassembled WGS sequence"/>
</dbReference>
<name>A0AA94HR28_DESDE</name>
<dbReference type="Gene3D" id="3.40.50.720">
    <property type="entry name" value="NAD(P)-binding Rossmann-like Domain"/>
    <property type="match status" value="1"/>
</dbReference>
<evidence type="ECO:0000259" key="2">
    <source>
        <dbReference type="Pfam" id="PF01370"/>
    </source>
</evidence>
<proteinExistence type="predicted"/>
<accession>A0AA94HR28</accession>
<evidence type="ECO:0000256" key="1">
    <source>
        <dbReference type="SAM" id="MobiDB-lite"/>
    </source>
</evidence>
<reference evidence="4" key="1">
    <citation type="submission" date="2016-11" db="EMBL/GenBank/DDBJ databases">
        <authorList>
            <person name="Jaros S."/>
            <person name="Januszkiewicz K."/>
            <person name="Wedrychowicz H."/>
        </authorList>
    </citation>
    <scope>NUCLEOTIDE SEQUENCE [LARGE SCALE GENOMIC DNA]</scope>
    <source>
        <strain evidence="4">DSM 7057</strain>
    </source>
</reference>
<feature type="region of interest" description="Disordered" evidence="1">
    <location>
        <begin position="1"/>
        <end position="49"/>
    </location>
</feature>
<dbReference type="AlphaFoldDB" id="A0AA94HR28"/>
<dbReference type="Pfam" id="PF01370">
    <property type="entry name" value="Epimerase"/>
    <property type="match status" value="1"/>
</dbReference>
<dbReference type="InterPro" id="IPR036291">
    <property type="entry name" value="NAD(P)-bd_dom_sf"/>
</dbReference>
<dbReference type="GO" id="GO:0004029">
    <property type="term" value="F:aldehyde dehydrogenase (NAD+) activity"/>
    <property type="evidence" value="ECO:0007669"/>
    <property type="project" value="TreeGrafter"/>
</dbReference>
<evidence type="ECO:0000313" key="3">
    <source>
        <dbReference type="EMBL" id="SFW25426.1"/>
    </source>
</evidence>
<comment type="caution">
    <text evidence="3">The sequence shown here is derived from an EMBL/GenBank/DDBJ whole genome shotgun (WGS) entry which is preliminary data.</text>
</comment>
<dbReference type="PANTHER" id="PTHR48079:SF6">
    <property type="entry name" value="NAD(P)-BINDING DOMAIN-CONTAINING PROTEIN-RELATED"/>
    <property type="match status" value="1"/>
</dbReference>
<dbReference type="InterPro" id="IPR051783">
    <property type="entry name" value="NAD(P)-dependent_oxidoreduct"/>
</dbReference>
<sequence length="411" mass="43392">MSAAAHGTGMNTFSDVAGKTAPSQADKPAKSQPDGRADHQPGQNTGCAGTGHLTDVRVLLTGGTGFVGRHLLPQLLEAGAQVTCLTRSSSHIAHLPQGVAVAQADLGSGRGLAEALKGQDMVIHMAALLFGLGWQDYLRANARAARSLADAVMRADRAACTGENGGSKGIRRFVLVSSLAATGPCGTAPGVEDDTPPAPVSAYGWSKMLTEQILGRALGDRLVTLRPPIIYGSGDKGLLPVFKGVMSGLAVSPGAGREFPVSAIHARDMGQAIICACRPEATGVYHLSDGQEHTMSSFCRIMGSAVDKAIEREPRRVRVIRMPLPVMALTAGLSSAFGIMADALLARLPARFGGRLRRAPNWNMDKYREARQAGWLCNGSRIRRELGFTPCMSLEAGMKEAVEGYRREGWL</sequence>
<dbReference type="GO" id="GO:0005737">
    <property type="term" value="C:cytoplasm"/>
    <property type="evidence" value="ECO:0007669"/>
    <property type="project" value="TreeGrafter"/>
</dbReference>
<organism evidence="3 4">
    <name type="scientific">Desulfovibrio desulfuricans</name>
    <dbReference type="NCBI Taxonomy" id="876"/>
    <lineage>
        <taxon>Bacteria</taxon>
        <taxon>Pseudomonadati</taxon>
        <taxon>Thermodesulfobacteriota</taxon>
        <taxon>Desulfovibrionia</taxon>
        <taxon>Desulfovibrionales</taxon>
        <taxon>Desulfovibrionaceae</taxon>
        <taxon>Desulfovibrio</taxon>
    </lineage>
</organism>
<gene>
    <name evidence="3" type="ORF">SAMN02910291_00573</name>
</gene>
<dbReference type="SUPFAM" id="SSF51735">
    <property type="entry name" value="NAD(P)-binding Rossmann-fold domains"/>
    <property type="match status" value="1"/>
</dbReference>
<evidence type="ECO:0000313" key="4">
    <source>
        <dbReference type="Proteomes" id="UP000182680"/>
    </source>
</evidence>
<feature type="domain" description="NAD-dependent epimerase/dehydratase" evidence="2">
    <location>
        <begin position="58"/>
        <end position="279"/>
    </location>
</feature>